<feature type="domain" description="Superoxide dismutase copper/zinc binding" evidence="6">
    <location>
        <begin position="58"/>
        <end position="200"/>
    </location>
</feature>
<feature type="region of interest" description="Disordered" evidence="4">
    <location>
        <begin position="159"/>
        <end position="204"/>
    </location>
</feature>
<keyword evidence="3" id="KW-0560">Oxidoreductase</keyword>
<dbReference type="Pfam" id="PF00080">
    <property type="entry name" value="Sod_Cu"/>
    <property type="match status" value="1"/>
</dbReference>
<dbReference type="EMBL" id="VLXZ01000001">
    <property type="protein sequence ID" value="TSB48254.1"/>
    <property type="molecule type" value="Genomic_DNA"/>
</dbReference>
<comment type="caution">
    <text evidence="7">The sequence shown here is derived from an EMBL/GenBank/DDBJ whole genome shotgun (WGS) entry which is preliminary data.</text>
</comment>
<evidence type="ECO:0000256" key="1">
    <source>
        <dbReference type="ARBA" id="ARBA00010457"/>
    </source>
</evidence>
<keyword evidence="3" id="KW-0186">Copper</keyword>
<dbReference type="Proteomes" id="UP000318521">
    <property type="component" value="Unassembled WGS sequence"/>
</dbReference>
<proteinExistence type="inferred from homology"/>
<accession>A0A554A3I5</accession>
<dbReference type="InterPro" id="IPR036423">
    <property type="entry name" value="SOD-like_Cu/Zn_dom_sf"/>
</dbReference>
<dbReference type="Gene3D" id="2.60.40.200">
    <property type="entry name" value="Superoxide dismutase, copper/zinc binding domain"/>
    <property type="match status" value="1"/>
</dbReference>
<reference evidence="7 8" key="1">
    <citation type="submission" date="2019-07" db="EMBL/GenBank/DDBJ databases">
        <authorList>
            <person name="Park Y.J."/>
            <person name="Jeong S.E."/>
            <person name="Jung H.S."/>
        </authorList>
    </citation>
    <scope>NUCLEOTIDE SEQUENCE [LARGE SCALE GENOMIC DNA]</scope>
    <source>
        <strain evidence="8">P16(2019)</strain>
    </source>
</reference>
<keyword evidence="3" id="KW-0479">Metal-binding</keyword>
<comment type="catalytic activity">
    <reaction evidence="3">
        <text>2 superoxide + 2 H(+) = H2O2 + O2</text>
        <dbReference type="Rhea" id="RHEA:20696"/>
        <dbReference type="ChEBI" id="CHEBI:15378"/>
        <dbReference type="ChEBI" id="CHEBI:15379"/>
        <dbReference type="ChEBI" id="CHEBI:16240"/>
        <dbReference type="ChEBI" id="CHEBI:18421"/>
        <dbReference type="EC" id="1.15.1.1"/>
    </reaction>
</comment>
<dbReference type="AlphaFoldDB" id="A0A554A3I5"/>
<sequence length="204" mass="21849">MKMKLSFLMILSVILVACGSDEEAPETGAPADPPEAIPETEDEEARAELMDDEGNSVGLVSFLRAPDGNLHVEASVNGLGPGFHGFHIHEAPACDHEHDEGAFTSAEGHYDQDGNSHGDHAGDMPALFVNEDGTAQMTFSFDRVTTEELIDETTVMVHADPDNYGHIPDRYQSDDQEEPGPDEESLSTGDAGDRVACGVVESPQ</sequence>
<dbReference type="InterPro" id="IPR001424">
    <property type="entry name" value="SOD_Cu_Zn_dom"/>
</dbReference>
<feature type="chain" id="PRO_5039256060" description="Superoxide dismutase [Cu-Zn]" evidence="5">
    <location>
        <begin position="20"/>
        <end position="204"/>
    </location>
</feature>
<dbReference type="PANTHER" id="PTHR10003">
    <property type="entry name" value="SUPEROXIDE DISMUTASE CU-ZN -RELATED"/>
    <property type="match status" value="1"/>
</dbReference>
<comment type="cofactor">
    <cofactor evidence="3">
        <name>Cu cation</name>
        <dbReference type="ChEBI" id="CHEBI:23378"/>
    </cofactor>
    <text evidence="3">Binds 1 copper ion per subunit.</text>
</comment>
<protein>
    <recommendedName>
        <fullName evidence="3">Superoxide dismutase [Cu-Zn]</fullName>
        <ecNumber evidence="3">1.15.1.1</ecNumber>
    </recommendedName>
</protein>
<evidence type="ECO:0000313" key="7">
    <source>
        <dbReference type="EMBL" id="TSB48254.1"/>
    </source>
</evidence>
<keyword evidence="5" id="KW-0732">Signal</keyword>
<dbReference type="GO" id="GO:0004784">
    <property type="term" value="F:superoxide dismutase activity"/>
    <property type="evidence" value="ECO:0007669"/>
    <property type="project" value="UniProtKB-EC"/>
</dbReference>
<comment type="similarity">
    <text evidence="1 3">Belongs to the Cu-Zn superoxide dismutase family.</text>
</comment>
<name>A0A554A3I5_9BACI</name>
<comment type="cofactor">
    <cofactor evidence="3">
        <name>Zn(2+)</name>
        <dbReference type="ChEBI" id="CHEBI:29105"/>
    </cofactor>
    <text evidence="3">Binds 1 zinc ion per subunit.</text>
</comment>
<organism evidence="7 8">
    <name type="scientific">Alkalicoccobacillus porphyridii</name>
    <dbReference type="NCBI Taxonomy" id="2597270"/>
    <lineage>
        <taxon>Bacteria</taxon>
        <taxon>Bacillati</taxon>
        <taxon>Bacillota</taxon>
        <taxon>Bacilli</taxon>
        <taxon>Bacillales</taxon>
        <taxon>Bacillaceae</taxon>
        <taxon>Alkalicoccobacillus</taxon>
    </lineage>
</organism>
<keyword evidence="3" id="KW-0862">Zinc</keyword>
<dbReference type="RefSeq" id="WP_143846599.1">
    <property type="nucleotide sequence ID" value="NZ_VLXZ01000001.1"/>
</dbReference>
<feature type="compositionally biased region" description="Acidic residues" evidence="4">
    <location>
        <begin position="174"/>
        <end position="185"/>
    </location>
</feature>
<dbReference type="CDD" id="cd00305">
    <property type="entry name" value="Cu-Zn_Superoxide_Dismutase"/>
    <property type="match status" value="1"/>
</dbReference>
<dbReference type="PROSITE" id="PS00332">
    <property type="entry name" value="SOD_CU_ZN_2"/>
    <property type="match status" value="1"/>
</dbReference>
<dbReference type="InterPro" id="IPR018152">
    <property type="entry name" value="SOD_Cu/Zn_BS"/>
</dbReference>
<feature type="signal peptide" evidence="5">
    <location>
        <begin position="1"/>
        <end position="19"/>
    </location>
</feature>
<evidence type="ECO:0000259" key="6">
    <source>
        <dbReference type="Pfam" id="PF00080"/>
    </source>
</evidence>
<evidence type="ECO:0000256" key="4">
    <source>
        <dbReference type="SAM" id="MobiDB-lite"/>
    </source>
</evidence>
<evidence type="ECO:0000256" key="5">
    <source>
        <dbReference type="SAM" id="SignalP"/>
    </source>
</evidence>
<dbReference type="InterPro" id="IPR024134">
    <property type="entry name" value="SOD_Cu/Zn_/chaperone"/>
</dbReference>
<dbReference type="PROSITE" id="PS51257">
    <property type="entry name" value="PROKAR_LIPOPROTEIN"/>
    <property type="match status" value="1"/>
</dbReference>
<evidence type="ECO:0000256" key="3">
    <source>
        <dbReference type="RuleBase" id="RU000393"/>
    </source>
</evidence>
<keyword evidence="8" id="KW-1185">Reference proteome</keyword>
<dbReference type="SUPFAM" id="SSF49329">
    <property type="entry name" value="Cu,Zn superoxide dismutase-like"/>
    <property type="match status" value="1"/>
</dbReference>
<dbReference type="OrthoDB" id="9792957at2"/>
<evidence type="ECO:0000256" key="2">
    <source>
        <dbReference type="ARBA" id="ARBA00024900"/>
    </source>
</evidence>
<dbReference type="EC" id="1.15.1.1" evidence="3"/>
<dbReference type="GO" id="GO:0005507">
    <property type="term" value="F:copper ion binding"/>
    <property type="evidence" value="ECO:0007669"/>
    <property type="project" value="InterPro"/>
</dbReference>
<evidence type="ECO:0000313" key="8">
    <source>
        <dbReference type="Proteomes" id="UP000318521"/>
    </source>
</evidence>
<feature type="compositionally biased region" description="Basic and acidic residues" evidence="4">
    <location>
        <begin position="159"/>
        <end position="173"/>
    </location>
</feature>
<feature type="region of interest" description="Disordered" evidence="4">
    <location>
        <begin position="23"/>
        <end position="45"/>
    </location>
</feature>
<comment type="function">
    <text evidence="2">Destroys radicals which are normally produced within the cells and which are toxic to biological systems. May play a role in favoring mycobacterial survival in phagocytes.</text>
</comment>
<gene>
    <name evidence="7" type="ORF">FN960_01495</name>
</gene>